<evidence type="ECO:0000313" key="5">
    <source>
        <dbReference type="WBParaSite" id="PSU_v2.g6350.t1"/>
    </source>
</evidence>
<dbReference type="Pfam" id="PF00106">
    <property type="entry name" value="adh_short"/>
    <property type="match status" value="1"/>
</dbReference>
<dbReference type="Proteomes" id="UP000887577">
    <property type="component" value="Unplaced"/>
</dbReference>
<dbReference type="PANTHER" id="PTHR43544:SF7">
    <property type="entry name" value="NADB-LER2"/>
    <property type="match status" value="1"/>
</dbReference>
<dbReference type="GO" id="GO:0005737">
    <property type="term" value="C:cytoplasm"/>
    <property type="evidence" value="ECO:0007669"/>
    <property type="project" value="TreeGrafter"/>
</dbReference>
<dbReference type="InterPro" id="IPR036291">
    <property type="entry name" value="NAD(P)-bd_dom_sf"/>
</dbReference>
<reference evidence="5" key="1">
    <citation type="submission" date="2022-11" db="UniProtKB">
        <authorList>
            <consortium name="WormBaseParasite"/>
        </authorList>
    </citation>
    <scope>IDENTIFICATION</scope>
</reference>
<organism evidence="4 5">
    <name type="scientific">Panagrolaimus superbus</name>
    <dbReference type="NCBI Taxonomy" id="310955"/>
    <lineage>
        <taxon>Eukaryota</taxon>
        <taxon>Metazoa</taxon>
        <taxon>Ecdysozoa</taxon>
        <taxon>Nematoda</taxon>
        <taxon>Chromadorea</taxon>
        <taxon>Rhabditida</taxon>
        <taxon>Tylenchina</taxon>
        <taxon>Panagrolaimomorpha</taxon>
        <taxon>Panagrolaimoidea</taxon>
        <taxon>Panagrolaimidae</taxon>
        <taxon>Panagrolaimus</taxon>
    </lineage>
</organism>
<dbReference type="PANTHER" id="PTHR43544">
    <property type="entry name" value="SHORT-CHAIN DEHYDROGENASE/REDUCTASE"/>
    <property type="match status" value="1"/>
</dbReference>
<sequence>MKNPVGPAILVTGANRGLGFAFVQELSKLSFVDHIFACCRTPSKANALTELAENNSKIHILKLDVENDDDLKEAVQKVEKVLNGKGLNVLINNAAMLTESGAEYKNADRKILQQHMSVNIVGPICIASAFLHLLQKDSDKEKPSLIVNISSDCGSVKDAIHVGSAWGNIAYGITKAGLNQYTRYMSMNESNNHIVTISMHPGWLRTDMGTSSAPLAVEEGANSVIETLQKITINDNGRFMDRHGKDMNF</sequence>
<dbReference type="PRINTS" id="PR00080">
    <property type="entry name" value="SDRFAMILY"/>
</dbReference>
<evidence type="ECO:0000256" key="3">
    <source>
        <dbReference type="RuleBase" id="RU000363"/>
    </source>
</evidence>
<keyword evidence="1" id="KW-0521">NADP</keyword>
<dbReference type="InterPro" id="IPR051468">
    <property type="entry name" value="Fungal_SecMetab_SDRs"/>
</dbReference>
<dbReference type="GO" id="GO:0016491">
    <property type="term" value="F:oxidoreductase activity"/>
    <property type="evidence" value="ECO:0007669"/>
    <property type="project" value="UniProtKB-KW"/>
</dbReference>
<dbReference type="CDD" id="cd05325">
    <property type="entry name" value="carb_red_sniffer_like_SDR_c"/>
    <property type="match status" value="1"/>
</dbReference>
<evidence type="ECO:0000256" key="2">
    <source>
        <dbReference type="ARBA" id="ARBA00023002"/>
    </source>
</evidence>
<name>A0A914Z7X3_9BILA</name>
<evidence type="ECO:0000313" key="4">
    <source>
        <dbReference type="Proteomes" id="UP000887577"/>
    </source>
</evidence>
<protein>
    <submittedName>
        <fullName evidence="5">C-factor</fullName>
    </submittedName>
</protein>
<dbReference type="AlphaFoldDB" id="A0A914Z7X3"/>
<proteinExistence type="inferred from homology"/>
<keyword evidence="4" id="KW-1185">Reference proteome</keyword>
<evidence type="ECO:0000256" key="1">
    <source>
        <dbReference type="ARBA" id="ARBA00022857"/>
    </source>
</evidence>
<accession>A0A914Z7X3</accession>
<keyword evidence="2" id="KW-0560">Oxidoreductase</keyword>
<comment type="similarity">
    <text evidence="3">Belongs to the short-chain dehydrogenases/reductases (SDR) family.</text>
</comment>
<dbReference type="PRINTS" id="PR00081">
    <property type="entry name" value="GDHRDH"/>
</dbReference>
<dbReference type="InterPro" id="IPR002347">
    <property type="entry name" value="SDR_fam"/>
</dbReference>
<dbReference type="Gene3D" id="3.40.50.720">
    <property type="entry name" value="NAD(P)-binding Rossmann-like Domain"/>
    <property type="match status" value="1"/>
</dbReference>
<dbReference type="SUPFAM" id="SSF51735">
    <property type="entry name" value="NAD(P)-binding Rossmann-fold domains"/>
    <property type="match status" value="1"/>
</dbReference>
<dbReference type="WBParaSite" id="PSU_v2.g6350.t1">
    <property type="protein sequence ID" value="PSU_v2.g6350.t1"/>
    <property type="gene ID" value="PSU_v2.g6350"/>
</dbReference>